<accession>A0A5N6D1M2</accession>
<dbReference type="Pfam" id="PF13813">
    <property type="entry name" value="MBOAT_2"/>
    <property type="match status" value="1"/>
</dbReference>
<evidence type="ECO:0000256" key="3">
    <source>
        <dbReference type="ARBA" id="ARBA00007282"/>
    </source>
</evidence>
<dbReference type="PANTHER" id="PTHR31595:SF57">
    <property type="entry name" value="OS04G0481900 PROTEIN"/>
    <property type="match status" value="1"/>
</dbReference>
<keyword evidence="4 10" id="KW-0808">Transferase</keyword>
<name>A0A5N6D1M2_ASPPA</name>
<dbReference type="InterPro" id="IPR044851">
    <property type="entry name" value="Wax_synthase"/>
</dbReference>
<feature type="transmembrane region" description="Helical" evidence="8">
    <location>
        <begin position="6"/>
        <end position="26"/>
    </location>
</feature>
<dbReference type="PANTHER" id="PTHR31595">
    <property type="entry name" value="LONG-CHAIN-ALCOHOL O-FATTY-ACYLTRANSFERASE 3-RELATED"/>
    <property type="match status" value="1"/>
</dbReference>
<feature type="transmembrane region" description="Helical" evidence="8">
    <location>
        <begin position="60"/>
        <end position="79"/>
    </location>
</feature>
<dbReference type="EMBL" id="ML735118">
    <property type="protein sequence ID" value="KAB8198908.1"/>
    <property type="molecule type" value="Genomic_DNA"/>
</dbReference>
<proteinExistence type="inferred from homology"/>
<evidence type="ECO:0000256" key="5">
    <source>
        <dbReference type="ARBA" id="ARBA00022692"/>
    </source>
</evidence>
<feature type="transmembrane region" description="Helical" evidence="8">
    <location>
        <begin position="309"/>
        <end position="326"/>
    </location>
</feature>
<feature type="domain" description="Wax synthase" evidence="9">
    <location>
        <begin position="226"/>
        <end position="313"/>
    </location>
</feature>
<dbReference type="GO" id="GO:0006629">
    <property type="term" value="P:lipid metabolic process"/>
    <property type="evidence" value="ECO:0007669"/>
    <property type="project" value="InterPro"/>
</dbReference>
<evidence type="ECO:0000313" key="11">
    <source>
        <dbReference type="Proteomes" id="UP000326532"/>
    </source>
</evidence>
<evidence type="ECO:0000256" key="8">
    <source>
        <dbReference type="SAM" id="Phobius"/>
    </source>
</evidence>
<keyword evidence="7 8" id="KW-0472">Membrane</keyword>
<dbReference type="InterPro" id="IPR032805">
    <property type="entry name" value="Wax_synthase_dom"/>
</dbReference>
<dbReference type="AlphaFoldDB" id="A0A5N6D1M2"/>
<evidence type="ECO:0000256" key="6">
    <source>
        <dbReference type="ARBA" id="ARBA00022989"/>
    </source>
</evidence>
<feature type="transmembrane region" description="Helical" evidence="8">
    <location>
        <begin position="194"/>
        <end position="218"/>
    </location>
</feature>
<comment type="similarity">
    <text evidence="3">Belongs to the wax synthase family.</text>
</comment>
<dbReference type="OMA" id="WLTGMNV"/>
<evidence type="ECO:0000259" key="9">
    <source>
        <dbReference type="Pfam" id="PF13813"/>
    </source>
</evidence>
<dbReference type="GO" id="GO:0016020">
    <property type="term" value="C:membrane"/>
    <property type="evidence" value="ECO:0007669"/>
    <property type="project" value="UniProtKB-SubCell"/>
</dbReference>
<evidence type="ECO:0000256" key="2">
    <source>
        <dbReference type="ARBA" id="ARBA00005179"/>
    </source>
</evidence>
<evidence type="ECO:0000313" key="10">
    <source>
        <dbReference type="EMBL" id="KAB8198908.1"/>
    </source>
</evidence>
<feature type="transmembrane region" description="Helical" evidence="8">
    <location>
        <begin position="346"/>
        <end position="367"/>
    </location>
</feature>
<protein>
    <submittedName>
        <fullName evidence="10">Membrane bound O-acyl transferase family-domain-containing protein</fullName>
    </submittedName>
</protein>
<sequence length="386" mass="44869">MLFLKCLIPPALFACSSALFYVAIHLPYRGRLYLSPLLFGSAILSLHTSPYLTWLTGMNVLWALFACVWIQHAAAVLYFDQLRVPQTASPWLATYKIWNDPQRRMSTGLPPRYKRSISSPSRISFTFHRLAKITLCWALQLFIIGPLVPLYFNFTAQDFAPSRKVFLRRLLPLHNNHHPITLREIQIRLFLSIYWIWIAYLMLDLCNALLSIIFSVILRLDTPNEWQPLFGSPLQACSIRRFWTKFWHRLTVSCCASSGTQVTRRLIGMTPGCRSEKIFVAFWTFLLSGLCHVIADWQAGEPCHPHDDLLFFVANFMASALELLVVRRLERVKGYRADHDKDIWSVLLKTTNRVVGYVWVLGFFFWITPKWQYPKLYAVLTQVQGY</sequence>
<organism evidence="10 11">
    <name type="scientific">Aspergillus parasiticus</name>
    <dbReference type="NCBI Taxonomy" id="5067"/>
    <lineage>
        <taxon>Eukaryota</taxon>
        <taxon>Fungi</taxon>
        <taxon>Dikarya</taxon>
        <taxon>Ascomycota</taxon>
        <taxon>Pezizomycotina</taxon>
        <taxon>Eurotiomycetes</taxon>
        <taxon>Eurotiomycetidae</taxon>
        <taxon>Eurotiales</taxon>
        <taxon>Aspergillaceae</taxon>
        <taxon>Aspergillus</taxon>
        <taxon>Aspergillus subgen. Circumdati</taxon>
    </lineage>
</organism>
<keyword evidence="11" id="KW-1185">Reference proteome</keyword>
<dbReference type="Proteomes" id="UP000326532">
    <property type="component" value="Unassembled WGS sequence"/>
</dbReference>
<dbReference type="GO" id="GO:0008374">
    <property type="term" value="F:O-acyltransferase activity"/>
    <property type="evidence" value="ECO:0007669"/>
    <property type="project" value="InterPro"/>
</dbReference>
<keyword evidence="5 8" id="KW-0812">Transmembrane</keyword>
<evidence type="ECO:0000256" key="4">
    <source>
        <dbReference type="ARBA" id="ARBA00022679"/>
    </source>
</evidence>
<evidence type="ECO:0000256" key="1">
    <source>
        <dbReference type="ARBA" id="ARBA00004141"/>
    </source>
</evidence>
<comment type="pathway">
    <text evidence="2">Secondary metabolite biosynthesis.</text>
</comment>
<evidence type="ECO:0000256" key="7">
    <source>
        <dbReference type="ARBA" id="ARBA00023136"/>
    </source>
</evidence>
<keyword evidence="6 8" id="KW-1133">Transmembrane helix</keyword>
<feature type="transmembrane region" description="Helical" evidence="8">
    <location>
        <begin position="130"/>
        <end position="152"/>
    </location>
</feature>
<dbReference type="VEuPathDB" id="FungiDB:BDV34DRAFT_207923"/>
<feature type="transmembrane region" description="Helical" evidence="8">
    <location>
        <begin position="278"/>
        <end position="297"/>
    </location>
</feature>
<reference evidence="10 11" key="1">
    <citation type="submission" date="2019-04" db="EMBL/GenBank/DDBJ databases">
        <title>Fungal friends and foes A comparative genomics study of 23 Aspergillus species from section Flavi.</title>
        <authorList>
            <consortium name="DOE Joint Genome Institute"/>
            <person name="Kjaerbolling I."/>
            <person name="Vesth T.C."/>
            <person name="Frisvad J.C."/>
            <person name="Nybo J.L."/>
            <person name="Theobald S."/>
            <person name="Kildgaard S."/>
            <person name="Petersen T.I."/>
            <person name="Kuo A."/>
            <person name="Sato A."/>
            <person name="Lyhne E.K."/>
            <person name="Kogle M.E."/>
            <person name="Wiebenga A."/>
            <person name="Kun R.S."/>
            <person name="Lubbers R.J."/>
            <person name="Makela M.R."/>
            <person name="Barry K."/>
            <person name="Chovatia M."/>
            <person name="Clum A."/>
            <person name="Daum C."/>
            <person name="Haridas S."/>
            <person name="He G."/>
            <person name="LaButti K."/>
            <person name="Lipzen A."/>
            <person name="Mondo S."/>
            <person name="Pangilinan J."/>
            <person name="Riley R."/>
            <person name="Salamov A."/>
            <person name="Simmons B.A."/>
            <person name="Magnuson J.K."/>
            <person name="Henrissat B."/>
            <person name="Mortensen U.H."/>
            <person name="Larsen T.O."/>
            <person name="De vries R.P."/>
            <person name="Grigoriev I.V."/>
            <person name="Machida M."/>
            <person name="Baker S.E."/>
            <person name="Andersen M.R."/>
        </authorList>
    </citation>
    <scope>NUCLEOTIDE SEQUENCE [LARGE SCALE GENOMIC DNA]</scope>
    <source>
        <strain evidence="10 11">CBS 117618</strain>
    </source>
</reference>
<gene>
    <name evidence="10" type="ORF">BDV34DRAFT_207923</name>
</gene>
<comment type="subcellular location">
    <subcellularLocation>
        <location evidence="1">Membrane</location>
        <topology evidence="1">Multi-pass membrane protein</topology>
    </subcellularLocation>
</comment>